<gene>
    <name evidence="2" type="ORF">NBR_LOCUS9126</name>
</gene>
<reference evidence="2 3" key="2">
    <citation type="submission" date="2018-11" db="EMBL/GenBank/DDBJ databases">
        <authorList>
            <consortium name="Pathogen Informatics"/>
        </authorList>
    </citation>
    <scope>NUCLEOTIDE SEQUENCE [LARGE SCALE GENOMIC DNA]</scope>
</reference>
<feature type="compositionally biased region" description="Basic and acidic residues" evidence="1">
    <location>
        <begin position="96"/>
        <end position="105"/>
    </location>
</feature>
<evidence type="ECO:0000256" key="1">
    <source>
        <dbReference type="SAM" id="MobiDB-lite"/>
    </source>
</evidence>
<dbReference type="STRING" id="27835.A0A0N4Y0P6"/>
<keyword evidence="3" id="KW-1185">Reference proteome</keyword>
<dbReference type="AlphaFoldDB" id="A0A0N4Y0P6"/>
<sequence>MVMLGFVNYCNARISFYSYLYLQSSATTADVKFRFLLTVPSQSNLRADLDEHGYETATTAGMMKRYQDAHEKRHLLHQDDEVFEECLMLKPLPESSNERKPRNREDEEEEDAFVDEKPKKRRRRGRRRSGSFTGGVWPRKRGRLLLGYAIPPPNVHSTDWRDMLAITESRDSHRDDGSSVRQILVEAL</sequence>
<accession>A0A0N4Y0P6</accession>
<proteinExistence type="predicted"/>
<dbReference type="EMBL" id="UYSL01020096">
    <property type="protein sequence ID" value="VDL72715.1"/>
    <property type="molecule type" value="Genomic_DNA"/>
</dbReference>
<organism evidence="4">
    <name type="scientific">Nippostrongylus brasiliensis</name>
    <name type="common">Rat hookworm</name>
    <dbReference type="NCBI Taxonomy" id="27835"/>
    <lineage>
        <taxon>Eukaryota</taxon>
        <taxon>Metazoa</taxon>
        <taxon>Ecdysozoa</taxon>
        <taxon>Nematoda</taxon>
        <taxon>Chromadorea</taxon>
        <taxon>Rhabditida</taxon>
        <taxon>Rhabditina</taxon>
        <taxon>Rhabditomorpha</taxon>
        <taxon>Strongyloidea</taxon>
        <taxon>Heligmosomidae</taxon>
        <taxon>Nippostrongylus</taxon>
    </lineage>
</organism>
<feature type="compositionally biased region" description="Basic residues" evidence="1">
    <location>
        <begin position="119"/>
        <end position="129"/>
    </location>
</feature>
<evidence type="ECO:0000313" key="4">
    <source>
        <dbReference type="WBParaSite" id="NBR_0000912501-mRNA-1"/>
    </source>
</evidence>
<reference evidence="4" key="1">
    <citation type="submission" date="2017-02" db="UniProtKB">
        <authorList>
            <consortium name="WormBaseParasite"/>
        </authorList>
    </citation>
    <scope>IDENTIFICATION</scope>
</reference>
<evidence type="ECO:0000313" key="2">
    <source>
        <dbReference type="EMBL" id="VDL72715.1"/>
    </source>
</evidence>
<feature type="region of interest" description="Disordered" evidence="1">
    <location>
        <begin position="93"/>
        <end position="135"/>
    </location>
</feature>
<evidence type="ECO:0000313" key="3">
    <source>
        <dbReference type="Proteomes" id="UP000271162"/>
    </source>
</evidence>
<protein>
    <submittedName>
        <fullName evidence="4">SAP30_Sin3_bdg domain-containing protein</fullName>
    </submittedName>
</protein>
<dbReference type="Proteomes" id="UP000271162">
    <property type="component" value="Unassembled WGS sequence"/>
</dbReference>
<dbReference type="WBParaSite" id="NBR_0000912501-mRNA-1">
    <property type="protein sequence ID" value="NBR_0000912501-mRNA-1"/>
    <property type="gene ID" value="NBR_0000912501"/>
</dbReference>
<name>A0A0N4Y0P6_NIPBR</name>